<feature type="domain" description="GDPGP1-like C-terminal" evidence="2">
    <location>
        <begin position="203"/>
        <end position="329"/>
    </location>
</feature>
<feature type="domain" description="DUF4922" evidence="1">
    <location>
        <begin position="27"/>
        <end position="172"/>
    </location>
</feature>
<evidence type="ECO:0000313" key="3">
    <source>
        <dbReference type="EMBL" id="KUG26783.1"/>
    </source>
</evidence>
<sequence length="334" mass="39127">MKNQLLTESEIEKYLKGNTLLDRIQALFDHQIEHWNVAAENYSNLSSAITKEVVIDGTSVMLQVNPKRISSTTADVNKRLSSNECILCESNLPDKQRFIKYYKEYNFLINPFPIFKEHFTIVKSKHIPQSILYYLNDLLLISRDVSEEFIVFYNGPACGASIPHHLHFQMGNKESFPIIRQIDEKTANQASFSIDRKRISIKCFEITNRNILTIESNDSVEILNCFSIIFNVMKTFSTKDNEPLMNLLCIYDNKKWKLIIFLRKKHRPDFYFKEESSMIIVSPAAVDMSGFIILPREEDLEKLTEKKILEMYREVTVSKEHFEYLKTRLKAFYS</sequence>
<dbReference type="AlphaFoldDB" id="A0A0W8G0U8"/>
<dbReference type="GO" id="GO:0009117">
    <property type="term" value="P:nucleotide metabolic process"/>
    <property type="evidence" value="ECO:0007669"/>
    <property type="project" value="InterPro"/>
</dbReference>
<accession>A0A0W8G0U8</accession>
<gene>
    <name evidence="3" type="ORF">ASZ90_003374</name>
</gene>
<dbReference type="Pfam" id="PF16269">
    <property type="entry name" value="DUF4922"/>
    <property type="match status" value="1"/>
</dbReference>
<dbReference type="PANTHER" id="PTHR38420">
    <property type="entry name" value="AP-4-A PHOSPHORYLASE II"/>
    <property type="match status" value="1"/>
</dbReference>
<dbReference type="InterPro" id="IPR046320">
    <property type="entry name" value="DUF4922"/>
</dbReference>
<keyword evidence="3" id="KW-0808">Transferase</keyword>
<dbReference type="GO" id="GO:0005524">
    <property type="term" value="F:ATP binding"/>
    <property type="evidence" value="ECO:0007669"/>
    <property type="project" value="InterPro"/>
</dbReference>
<comment type="caution">
    <text evidence="3">The sequence shown here is derived from an EMBL/GenBank/DDBJ whole genome shotgun (WGS) entry which is preliminary data.</text>
</comment>
<evidence type="ECO:0000259" key="2">
    <source>
        <dbReference type="Pfam" id="PF26216"/>
    </source>
</evidence>
<protein>
    <submittedName>
        <fullName evidence="3">Putative glycosyltransferase</fullName>
    </submittedName>
</protein>
<organism evidence="3">
    <name type="scientific">hydrocarbon metagenome</name>
    <dbReference type="NCBI Taxonomy" id="938273"/>
    <lineage>
        <taxon>unclassified sequences</taxon>
        <taxon>metagenomes</taxon>
        <taxon>ecological metagenomes</taxon>
    </lineage>
</organism>
<dbReference type="InterPro" id="IPR043171">
    <property type="entry name" value="Ap4A_phos1/2-like"/>
</dbReference>
<dbReference type="Gene3D" id="3.30.428.70">
    <property type="match status" value="1"/>
</dbReference>
<proteinExistence type="predicted"/>
<evidence type="ECO:0000259" key="1">
    <source>
        <dbReference type="Pfam" id="PF16269"/>
    </source>
</evidence>
<name>A0A0W8G0U8_9ZZZZ</name>
<dbReference type="SUPFAM" id="SSF54197">
    <property type="entry name" value="HIT-like"/>
    <property type="match status" value="1"/>
</dbReference>
<dbReference type="InterPro" id="IPR036265">
    <property type="entry name" value="HIT-like_sf"/>
</dbReference>
<dbReference type="InterPro" id="IPR058865">
    <property type="entry name" value="GDPGP1_C"/>
</dbReference>
<dbReference type="PANTHER" id="PTHR38420:SF1">
    <property type="entry name" value="PUTATIVE (AFU_ORTHOLOGUE AFUA_5G14690)-RELATED"/>
    <property type="match status" value="1"/>
</dbReference>
<reference evidence="3" key="1">
    <citation type="journal article" date="2015" name="Proc. Natl. Acad. Sci. U.S.A.">
        <title>Networks of energetic and metabolic interactions define dynamics in microbial communities.</title>
        <authorList>
            <person name="Embree M."/>
            <person name="Liu J.K."/>
            <person name="Al-Bassam M.M."/>
            <person name="Zengler K."/>
        </authorList>
    </citation>
    <scope>NUCLEOTIDE SEQUENCE</scope>
</reference>
<dbReference type="Pfam" id="PF26216">
    <property type="entry name" value="GDPGP1_C"/>
    <property type="match status" value="1"/>
</dbReference>
<dbReference type="GO" id="GO:0003877">
    <property type="term" value="F:ATP:ADP adenylyltransferase activity"/>
    <property type="evidence" value="ECO:0007669"/>
    <property type="project" value="InterPro"/>
</dbReference>
<dbReference type="EMBL" id="LNQE01000406">
    <property type="protein sequence ID" value="KUG26783.1"/>
    <property type="molecule type" value="Genomic_DNA"/>
</dbReference>
<dbReference type="InterPro" id="IPR009163">
    <property type="entry name" value="Ap4A_phos1/2"/>
</dbReference>